<evidence type="ECO:0000256" key="3">
    <source>
        <dbReference type="ARBA" id="ARBA00022777"/>
    </source>
</evidence>
<evidence type="ECO:0000256" key="4">
    <source>
        <dbReference type="PIRNR" id="PIRNR006078"/>
    </source>
</evidence>
<organism evidence="5 6">
    <name type="scientific">Mycobacterium attenuatum</name>
    <dbReference type="NCBI Taxonomy" id="2341086"/>
    <lineage>
        <taxon>Bacteria</taxon>
        <taxon>Bacillati</taxon>
        <taxon>Actinomycetota</taxon>
        <taxon>Actinomycetes</taxon>
        <taxon>Mycobacteriales</taxon>
        <taxon>Mycobacteriaceae</taxon>
        <taxon>Mycobacterium</taxon>
    </lineage>
</organism>
<accession>A0A498QE16</accession>
<evidence type="ECO:0000313" key="5">
    <source>
        <dbReference type="EMBL" id="VBA43014.1"/>
    </source>
</evidence>
<dbReference type="OrthoDB" id="9774290at2"/>
<dbReference type="Gene3D" id="3.40.50.10350">
    <property type="entry name" value="Glycerate kinase, domain 1"/>
    <property type="match status" value="1"/>
</dbReference>
<dbReference type="InterPro" id="IPR036129">
    <property type="entry name" value="Glycerate_kinase_sf"/>
</dbReference>
<evidence type="ECO:0000313" key="6">
    <source>
        <dbReference type="Proteomes" id="UP000273307"/>
    </source>
</evidence>
<dbReference type="SUPFAM" id="SSF110738">
    <property type="entry name" value="Glycerate kinase I"/>
    <property type="match status" value="1"/>
</dbReference>
<dbReference type="AlphaFoldDB" id="A0A498QE16"/>
<evidence type="ECO:0000256" key="1">
    <source>
        <dbReference type="ARBA" id="ARBA00006284"/>
    </source>
</evidence>
<dbReference type="Proteomes" id="UP000273307">
    <property type="component" value="Unassembled WGS sequence"/>
</dbReference>
<dbReference type="EMBL" id="UPHP01000128">
    <property type="protein sequence ID" value="VBA43014.1"/>
    <property type="molecule type" value="Genomic_DNA"/>
</dbReference>
<protein>
    <submittedName>
        <fullName evidence="5">Glycerate 2-kinase</fullName>
        <ecNumber evidence="5">2.7.1.165</ecNumber>
    </submittedName>
</protein>
<name>A0A498QE16_9MYCO</name>
<dbReference type="Pfam" id="PF02595">
    <property type="entry name" value="Gly_kinase"/>
    <property type="match status" value="1"/>
</dbReference>
<gene>
    <name evidence="5" type="primary">garK_2</name>
    <name evidence="5" type="ORF">LAUMK136_04861</name>
</gene>
<dbReference type="GO" id="GO:0043798">
    <property type="term" value="F:glycerate 2-kinase activity"/>
    <property type="evidence" value="ECO:0007669"/>
    <property type="project" value="UniProtKB-EC"/>
</dbReference>
<keyword evidence="2 4" id="KW-0808">Transferase</keyword>
<sequence length="370" mass="37381">MRALVAPDKFKGSLSAAEVADNLARGLAATGVHTVTLPLADGGDGSVAAAVSAGMRPHPCTVADALGRPHTAAIAVDAETAVVEVANTCGLATLPRGVLVPMTASSYGFGEAIRHAVGLGVRRVVLALGGSASTDGGAGLLAALGYAFHDSSGQPITPEAHALNRIRRVDVSGAADISGVELIVASDVNSPLTGCDGAAALFAPQKGAGVTDVDHLEAGLKSLVAALRRSGCPDAAALARLPGAGAAGGCGFAALCLGARIVSGADFFLDLLGFQRHLPHVDVVITGEGHLDHQTLRGKLPAVVARRAAPKPVIAVAGRAEMPSRLRFFTDIVTVAERTAADTRQDPVLTAELLYHIGVDIGGRLTRRDG</sequence>
<keyword evidence="3 4" id="KW-0418">Kinase</keyword>
<reference evidence="5 6" key="1">
    <citation type="submission" date="2018-09" db="EMBL/GenBank/DDBJ databases">
        <authorList>
            <person name="Tagini F."/>
        </authorList>
    </citation>
    <scope>NUCLEOTIDE SEQUENCE [LARGE SCALE GENOMIC DNA]</scope>
    <source>
        <strain evidence="5 6">MK136</strain>
    </source>
</reference>
<dbReference type="PIRSF" id="PIRSF006078">
    <property type="entry name" value="GlxK"/>
    <property type="match status" value="1"/>
</dbReference>
<dbReference type="PANTHER" id="PTHR21599">
    <property type="entry name" value="GLYCERATE KINASE"/>
    <property type="match status" value="1"/>
</dbReference>
<comment type="similarity">
    <text evidence="1 4">Belongs to the glycerate kinase type-1 family.</text>
</comment>
<proteinExistence type="inferred from homology"/>
<dbReference type="NCBIfam" id="TIGR00045">
    <property type="entry name" value="glycerate kinase"/>
    <property type="match status" value="1"/>
</dbReference>
<dbReference type="InterPro" id="IPR018197">
    <property type="entry name" value="Glycerate_kinase_RE-like"/>
</dbReference>
<evidence type="ECO:0000256" key="2">
    <source>
        <dbReference type="ARBA" id="ARBA00022679"/>
    </source>
</evidence>
<dbReference type="Gene3D" id="3.90.1510.10">
    <property type="entry name" value="Glycerate kinase, domain 2"/>
    <property type="match status" value="1"/>
</dbReference>
<dbReference type="InterPro" id="IPR018193">
    <property type="entry name" value="Glyc_kinase_flavodox-like_fold"/>
</dbReference>
<dbReference type="RefSeq" id="WP_122526095.1">
    <property type="nucleotide sequence ID" value="NZ_UPHP01000128.1"/>
</dbReference>
<keyword evidence="6" id="KW-1185">Reference proteome</keyword>
<dbReference type="GO" id="GO:0031388">
    <property type="term" value="P:organic acid phosphorylation"/>
    <property type="evidence" value="ECO:0007669"/>
    <property type="project" value="UniProtKB-UniRule"/>
</dbReference>
<dbReference type="EC" id="2.7.1.165" evidence="5"/>
<dbReference type="PANTHER" id="PTHR21599:SF0">
    <property type="entry name" value="GLYCERATE KINASE"/>
    <property type="match status" value="1"/>
</dbReference>
<dbReference type="InterPro" id="IPR004381">
    <property type="entry name" value="Glycerate_kinase"/>
</dbReference>
<dbReference type="GO" id="GO:0008887">
    <property type="term" value="F:glycerate kinase activity"/>
    <property type="evidence" value="ECO:0007669"/>
    <property type="project" value="UniProtKB-UniRule"/>
</dbReference>